<protein>
    <recommendedName>
        <fullName evidence="3">Thioredoxin domain-containing protein</fullName>
    </recommendedName>
</protein>
<dbReference type="Pfam" id="PF00085">
    <property type="entry name" value="Thioredoxin"/>
    <property type="match status" value="1"/>
</dbReference>
<dbReference type="InterPro" id="IPR036249">
    <property type="entry name" value="Thioredoxin-like_sf"/>
</dbReference>
<feature type="region of interest" description="Disordered" evidence="1">
    <location>
        <begin position="36"/>
        <end position="78"/>
    </location>
</feature>
<dbReference type="GO" id="GO:0005929">
    <property type="term" value="C:cilium"/>
    <property type="evidence" value="ECO:0007669"/>
    <property type="project" value="TreeGrafter"/>
</dbReference>
<name>A0A9D4M9X2_DREPO</name>
<keyword evidence="5" id="KW-1185">Reference proteome</keyword>
<proteinExistence type="predicted"/>
<dbReference type="InterPro" id="IPR042418">
    <property type="entry name" value="TXNDC15"/>
</dbReference>
<dbReference type="PANTHER" id="PTHR14684:SF2">
    <property type="entry name" value="THIOREDOXIN DOMAIN-CONTAINING PROTEIN 15"/>
    <property type="match status" value="1"/>
</dbReference>
<evidence type="ECO:0000256" key="2">
    <source>
        <dbReference type="SAM" id="SignalP"/>
    </source>
</evidence>
<reference evidence="4" key="1">
    <citation type="journal article" date="2019" name="bioRxiv">
        <title>The Genome of the Zebra Mussel, Dreissena polymorpha: A Resource for Invasive Species Research.</title>
        <authorList>
            <person name="McCartney M.A."/>
            <person name="Auch B."/>
            <person name="Kono T."/>
            <person name="Mallez S."/>
            <person name="Zhang Y."/>
            <person name="Obille A."/>
            <person name="Becker A."/>
            <person name="Abrahante J.E."/>
            <person name="Garbe J."/>
            <person name="Badalamenti J.P."/>
            <person name="Herman A."/>
            <person name="Mangelson H."/>
            <person name="Liachko I."/>
            <person name="Sullivan S."/>
            <person name="Sone E.D."/>
            <person name="Koren S."/>
            <person name="Silverstein K.A.T."/>
            <person name="Beckman K.B."/>
            <person name="Gohl D.M."/>
        </authorList>
    </citation>
    <scope>NUCLEOTIDE SEQUENCE</scope>
    <source>
        <strain evidence="4">Duluth1</strain>
        <tissue evidence="4">Whole animal</tissue>
    </source>
</reference>
<dbReference type="SUPFAM" id="SSF52833">
    <property type="entry name" value="Thioredoxin-like"/>
    <property type="match status" value="1"/>
</dbReference>
<dbReference type="Proteomes" id="UP000828390">
    <property type="component" value="Unassembled WGS sequence"/>
</dbReference>
<accession>A0A9D4M9X2</accession>
<organism evidence="4 5">
    <name type="scientific">Dreissena polymorpha</name>
    <name type="common">Zebra mussel</name>
    <name type="synonym">Mytilus polymorpha</name>
    <dbReference type="NCBI Taxonomy" id="45954"/>
    <lineage>
        <taxon>Eukaryota</taxon>
        <taxon>Metazoa</taxon>
        <taxon>Spiralia</taxon>
        <taxon>Lophotrochozoa</taxon>
        <taxon>Mollusca</taxon>
        <taxon>Bivalvia</taxon>
        <taxon>Autobranchia</taxon>
        <taxon>Heteroconchia</taxon>
        <taxon>Euheterodonta</taxon>
        <taxon>Imparidentia</taxon>
        <taxon>Neoheterodontei</taxon>
        <taxon>Myida</taxon>
        <taxon>Dreissenoidea</taxon>
        <taxon>Dreissenidae</taxon>
        <taxon>Dreissena</taxon>
    </lineage>
</organism>
<sequence>MADFNCKIRKTSTFLLIIYFISFAFCDDAVNVKDAEDSSSNKTEFNKGEHKQPRRDSHVDNVDQGSTHGDLEVENTDDPKKAFEESNYIVNKAHVSPEGKVITEVVSEDIDVNEVSDILQTEETSKPKLDTESVLNSNNSIVQWFRYLFDPILEEFKEGIFQNVTNKVNLTAKSEAASEINVVTVNSTSEILNTTMETSLNTTVESDKNNSTTDTAKKSKFQCTGRSAIENSNATVQLISTARLTQILNLEKNATDNVTDCLLVMFYAPWCHFCAKTAPHYNALARAFPQLDFLAVDTAQFSNLLAKFGTVSVPNILVFHQSRMAVKFNETERIFEKFVSFVTNATGLQPNTSVQVTEADYQGPVPSIPTNEPDYLLLLSWLFVICCSSYMVVKSNKGQQWINKVRILWQEHQHID</sequence>
<dbReference type="EMBL" id="JAIWYP010000002">
    <property type="protein sequence ID" value="KAH3872419.1"/>
    <property type="molecule type" value="Genomic_DNA"/>
</dbReference>
<dbReference type="GO" id="GO:0060271">
    <property type="term" value="P:cilium assembly"/>
    <property type="evidence" value="ECO:0007669"/>
    <property type="project" value="TreeGrafter"/>
</dbReference>
<evidence type="ECO:0000256" key="1">
    <source>
        <dbReference type="SAM" id="MobiDB-lite"/>
    </source>
</evidence>
<comment type="caution">
    <text evidence="4">The sequence shown here is derived from an EMBL/GenBank/DDBJ whole genome shotgun (WGS) entry which is preliminary data.</text>
</comment>
<keyword evidence="2" id="KW-0732">Signal</keyword>
<dbReference type="PANTHER" id="PTHR14684">
    <property type="entry name" value="THIOREDOXIN DOMAIN-CONTAINING PROTEIN 15"/>
    <property type="match status" value="1"/>
</dbReference>
<evidence type="ECO:0000259" key="3">
    <source>
        <dbReference type="PROSITE" id="PS51352"/>
    </source>
</evidence>
<feature type="signal peptide" evidence="2">
    <location>
        <begin position="1"/>
        <end position="26"/>
    </location>
</feature>
<dbReference type="AlphaFoldDB" id="A0A9D4M9X2"/>
<evidence type="ECO:0000313" key="5">
    <source>
        <dbReference type="Proteomes" id="UP000828390"/>
    </source>
</evidence>
<feature type="chain" id="PRO_5039204982" description="Thioredoxin domain-containing protein" evidence="2">
    <location>
        <begin position="27"/>
        <end position="416"/>
    </location>
</feature>
<dbReference type="PROSITE" id="PS51352">
    <property type="entry name" value="THIOREDOXIN_2"/>
    <property type="match status" value="1"/>
</dbReference>
<dbReference type="InterPro" id="IPR013766">
    <property type="entry name" value="Thioredoxin_domain"/>
</dbReference>
<evidence type="ECO:0000313" key="4">
    <source>
        <dbReference type="EMBL" id="KAH3872419.1"/>
    </source>
</evidence>
<dbReference type="OrthoDB" id="1899781at2759"/>
<dbReference type="Gene3D" id="3.40.30.10">
    <property type="entry name" value="Glutaredoxin"/>
    <property type="match status" value="1"/>
</dbReference>
<feature type="compositionally biased region" description="Basic and acidic residues" evidence="1">
    <location>
        <begin position="44"/>
        <end position="61"/>
    </location>
</feature>
<reference evidence="4" key="2">
    <citation type="submission" date="2020-11" db="EMBL/GenBank/DDBJ databases">
        <authorList>
            <person name="McCartney M.A."/>
            <person name="Auch B."/>
            <person name="Kono T."/>
            <person name="Mallez S."/>
            <person name="Becker A."/>
            <person name="Gohl D.M."/>
            <person name="Silverstein K.A.T."/>
            <person name="Koren S."/>
            <person name="Bechman K.B."/>
            <person name="Herman A."/>
            <person name="Abrahante J.E."/>
            <person name="Garbe J."/>
        </authorList>
    </citation>
    <scope>NUCLEOTIDE SEQUENCE</scope>
    <source>
        <strain evidence="4">Duluth1</strain>
        <tissue evidence="4">Whole animal</tissue>
    </source>
</reference>
<feature type="domain" description="Thioredoxin" evidence="3">
    <location>
        <begin position="222"/>
        <end position="347"/>
    </location>
</feature>
<gene>
    <name evidence="4" type="ORF">DPMN_035635</name>
</gene>